<proteinExistence type="predicted"/>
<evidence type="ECO:0000313" key="3">
    <source>
        <dbReference type="EMBL" id="KZT24923.1"/>
    </source>
</evidence>
<keyword evidence="4" id="KW-1185">Reference proteome</keyword>
<sequence length="240" mass="26064">MGALAVLSIDSGHWMAQALWFASSALAVSGVLIASLTPVVFDTFFAEDLAALDLEHGLDHGQEEAMERKDSTSSHKHLTLQSHAVLLHEIDMFIDSYKIYITVSGYCFIAGLVAFFASVRPIDTSCKIQTLPFALVSGLPAAIGWTYTVTRGFYLSWKHRLFREGLLPDPDADNYTSRVRLQEPPSHGQLPILNNGRPLDGEAQECLNFPPMHVAAPTPAAALPGNVQQSSPCISQSSTP</sequence>
<evidence type="ECO:0000256" key="1">
    <source>
        <dbReference type="SAM" id="MobiDB-lite"/>
    </source>
</evidence>
<dbReference type="Proteomes" id="UP000076761">
    <property type="component" value="Unassembled WGS sequence"/>
</dbReference>
<evidence type="ECO:0000313" key="4">
    <source>
        <dbReference type="Proteomes" id="UP000076761"/>
    </source>
</evidence>
<keyword evidence="2" id="KW-0472">Membrane</keyword>
<dbReference type="OrthoDB" id="2910511at2759"/>
<dbReference type="EMBL" id="KV425574">
    <property type="protein sequence ID" value="KZT24923.1"/>
    <property type="molecule type" value="Genomic_DNA"/>
</dbReference>
<keyword evidence="2" id="KW-1133">Transmembrane helix</keyword>
<dbReference type="InParanoid" id="A0A165SBL3"/>
<name>A0A165SBL3_9AGAM</name>
<feature type="transmembrane region" description="Helical" evidence="2">
    <location>
        <begin position="131"/>
        <end position="154"/>
    </location>
</feature>
<reference evidence="3 4" key="1">
    <citation type="journal article" date="2016" name="Mol. Biol. Evol.">
        <title>Comparative Genomics of Early-Diverging Mushroom-Forming Fungi Provides Insights into the Origins of Lignocellulose Decay Capabilities.</title>
        <authorList>
            <person name="Nagy L.G."/>
            <person name="Riley R."/>
            <person name="Tritt A."/>
            <person name="Adam C."/>
            <person name="Daum C."/>
            <person name="Floudas D."/>
            <person name="Sun H."/>
            <person name="Yadav J.S."/>
            <person name="Pangilinan J."/>
            <person name="Larsson K.H."/>
            <person name="Matsuura K."/>
            <person name="Barry K."/>
            <person name="Labutti K."/>
            <person name="Kuo R."/>
            <person name="Ohm R.A."/>
            <person name="Bhattacharya S.S."/>
            <person name="Shirouzu T."/>
            <person name="Yoshinaga Y."/>
            <person name="Martin F.M."/>
            <person name="Grigoriev I.V."/>
            <person name="Hibbett D.S."/>
        </authorList>
    </citation>
    <scope>NUCLEOTIDE SEQUENCE [LARGE SCALE GENOMIC DNA]</scope>
    <source>
        <strain evidence="3 4">HHB14362 ss-1</strain>
    </source>
</reference>
<accession>A0A165SBL3</accession>
<keyword evidence="2" id="KW-0812">Transmembrane</keyword>
<feature type="transmembrane region" description="Helical" evidence="2">
    <location>
        <begin position="20"/>
        <end position="41"/>
    </location>
</feature>
<gene>
    <name evidence="3" type="ORF">NEOLEDRAFT_378341</name>
</gene>
<evidence type="ECO:0000256" key="2">
    <source>
        <dbReference type="SAM" id="Phobius"/>
    </source>
</evidence>
<organism evidence="3 4">
    <name type="scientific">Neolentinus lepideus HHB14362 ss-1</name>
    <dbReference type="NCBI Taxonomy" id="1314782"/>
    <lineage>
        <taxon>Eukaryota</taxon>
        <taxon>Fungi</taxon>
        <taxon>Dikarya</taxon>
        <taxon>Basidiomycota</taxon>
        <taxon>Agaricomycotina</taxon>
        <taxon>Agaricomycetes</taxon>
        <taxon>Gloeophyllales</taxon>
        <taxon>Gloeophyllaceae</taxon>
        <taxon>Neolentinus</taxon>
    </lineage>
</organism>
<feature type="region of interest" description="Disordered" evidence="1">
    <location>
        <begin position="175"/>
        <end position="194"/>
    </location>
</feature>
<feature type="transmembrane region" description="Helical" evidence="2">
    <location>
        <begin position="99"/>
        <end position="119"/>
    </location>
</feature>
<dbReference type="AlphaFoldDB" id="A0A165SBL3"/>
<protein>
    <submittedName>
        <fullName evidence="3">Uncharacterized protein</fullName>
    </submittedName>
</protein>